<sequence length="119" mass="13572">MTQTIELDRVFHALADPTRRAVLQRLSGGGAAVSELAAPFDMALPSFLQHLKVLEGCGLVRSQKSGRIRTYELSPGPLRAAEGWMADQRKLWERRLNQLDRYLEDLKPLMDAKRKKEKR</sequence>
<evidence type="ECO:0000313" key="3">
    <source>
        <dbReference type="Proteomes" id="UP001379533"/>
    </source>
</evidence>
<dbReference type="Proteomes" id="UP001379533">
    <property type="component" value="Chromosome"/>
</dbReference>
<dbReference type="Gene3D" id="1.10.10.10">
    <property type="entry name" value="Winged helix-like DNA-binding domain superfamily/Winged helix DNA-binding domain"/>
    <property type="match status" value="1"/>
</dbReference>
<name>A0ABZ2K3G5_9BACT</name>
<dbReference type="CDD" id="cd00090">
    <property type="entry name" value="HTH_ARSR"/>
    <property type="match status" value="1"/>
</dbReference>
<proteinExistence type="predicted"/>
<evidence type="ECO:0000313" key="2">
    <source>
        <dbReference type="EMBL" id="WXA93241.1"/>
    </source>
</evidence>
<dbReference type="PRINTS" id="PR00778">
    <property type="entry name" value="HTHARSR"/>
</dbReference>
<keyword evidence="3" id="KW-1185">Reference proteome</keyword>
<dbReference type="NCBIfam" id="NF033788">
    <property type="entry name" value="HTH_metalloreg"/>
    <property type="match status" value="1"/>
</dbReference>
<evidence type="ECO:0000259" key="1">
    <source>
        <dbReference type="PROSITE" id="PS50987"/>
    </source>
</evidence>
<dbReference type="SUPFAM" id="SSF46785">
    <property type="entry name" value="Winged helix' DNA-binding domain"/>
    <property type="match status" value="1"/>
</dbReference>
<dbReference type="EMBL" id="CP089982">
    <property type="protein sequence ID" value="WXA93241.1"/>
    <property type="molecule type" value="Genomic_DNA"/>
</dbReference>
<gene>
    <name evidence="2" type="ORF">LZC95_43160</name>
</gene>
<protein>
    <submittedName>
        <fullName evidence="2">Metalloregulator ArsR/SmtB family transcription factor</fullName>
    </submittedName>
</protein>
<organism evidence="2 3">
    <name type="scientific">Pendulispora brunnea</name>
    <dbReference type="NCBI Taxonomy" id="2905690"/>
    <lineage>
        <taxon>Bacteria</taxon>
        <taxon>Pseudomonadati</taxon>
        <taxon>Myxococcota</taxon>
        <taxon>Myxococcia</taxon>
        <taxon>Myxococcales</taxon>
        <taxon>Sorangiineae</taxon>
        <taxon>Pendulisporaceae</taxon>
        <taxon>Pendulispora</taxon>
    </lineage>
</organism>
<dbReference type="Pfam" id="PF12840">
    <property type="entry name" value="HTH_20"/>
    <property type="match status" value="1"/>
</dbReference>
<dbReference type="RefSeq" id="WP_394843839.1">
    <property type="nucleotide sequence ID" value="NZ_CP089982.1"/>
</dbReference>
<dbReference type="InterPro" id="IPR036388">
    <property type="entry name" value="WH-like_DNA-bd_sf"/>
</dbReference>
<dbReference type="InterPro" id="IPR011991">
    <property type="entry name" value="ArsR-like_HTH"/>
</dbReference>
<accession>A0ABZ2K3G5</accession>
<dbReference type="PANTHER" id="PTHR38600:SF2">
    <property type="entry name" value="SLL0088 PROTEIN"/>
    <property type="match status" value="1"/>
</dbReference>
<feature type="domain" description="HTH arsR-type" evidence="1">
    <location>
        <begin position="1"/>
        <end position="93"/>
    </location>
</feature>
<dbReference type="PROSITE" id="PS50987">
    <property type="entry name" value="HTH_ARSR_2"/>
    <property type="match status" value="1"/>
</dbReference>
<reference evidence="2 3" key="1">
    <citation type="submission" date="2021-12" db="EMBL/GenBank/DDBJ databases">
        <title>Discovery of the Pendulisporaceae a myxobacterial family with distinct sporulation behavior and unique specialized metabolism.</title>
        <authorList>
            <person name="Garcia R."/>
            <person name="Popoff A."/>
            <person name="Bader C.D."/>
            <person name="Loehr J."/>
            <person name="Walesch S."/>
            <person name="Walt C."/>
            <person name="Boldt J."/>
            <person name="Bunk B."/>
            <person name="Haeckl F.J.F.P.J."/>
            <person name="Gunesch A.P."/>
            <person name="Birkelbach J."/>
            <person name="Nuebel U."/>
            <person name="Pietschmann T."/>
            <person name="Bach T."/>
            <person name="Mueller R."/>
        </authorList>
    </citation>
    <scope>NUCLEOTIDE SEQUENCE [LARGE SCALE GENOMIC DNA]</scope>
    <source>
        <strain evidence="2 3">MSr12523</strain>
    </source>
</reference>
<dbReference type="InterPro" id="IPR036390">
    <property type="entry name" value="WH_DNA-bd_sf"/>
</dbReference>
<dbReference type="PANTHER" id="PTHR38600">
    <property type="entry name" value="TRANSCRIPTIONAL REGULATORY PROTEIN"/>
    <property type="match status" value="1"/>
</dbReference>
<dbReference type="InterPro" id="IPR001845">
    <property type="entry name" value="HTH_ArsR_DNA-bd_dom"/>
</dbReference>
<dbReference type="SMART" id="SM00418">
    <property type="entry name" value="HTH_ARSR"/>
    <property type="match status" value="1"/>
</dbReference>